<feature type="compositionally biased region" description="Low complexity" evidence="1">
    <location>
        <begin position="44"/>
        <end position="73"/>
    </location>
</feature>
<sequence>MMEEDDASIAMLMSMGFPASQASEALRATDGDMDRAVNYILTGSVSSSASPPSNGSSRSSPNRNTTNSISPSRNNKDSSMVLGTLEPIMINCDASQYTIQNGRSACTCIALAGANAFLSEMSKPDPDPFEIITPAFLQRVLARGVWVYHQLMQKEASTGNSEKSNVEHKSAEEVLLAVPDTTFGSMTAQGRTVVQGIIDDDMFHPMGFRRKLASLRDDMAKTVRSSWMAVVITKTPETVVVCLSDNDECLLLDSHPRPELQATGSYAMMHADLDSLCLTLFKLFPPVHMTSDISETMAMMYNSFDLYPFQQRT</sequence>
<reference evidence="3" key="1">
    <citation type="submission" date="2021-01" db="EMBL/GenBank/DDBJ databases">
        <authorList>
            <person name="Corre E."/>
            <person name="Pelletier E."/>
            <person name="Niang G."/>
            <person name="Scheremetjew M."/>
            <person name="Finn R."/>
            <person name="Kale V."/>
            <person name="Holt S."/>
            <person name="Cochrane G."/>
            <person name="Meng A."/>
            <person name="Brown T."/>
            <person name="Cohen L."/>
        </authorList>
    </citation>
    <scope>NUCLEOTIDE SEQUENCE</scope>
    <source>
        <strain evidence="3">CCMP2084</strain>
    </source>
</reference>
<evidence type="ECO:0000313" key="3">
    <source>
        <dbReference type="EMBL" id="CAD9819160.1"/>
    </source>
</evidence>
<dbReference type="InterPro" id="IPR015940">
    <property type="entry name" value="UBA"/>
</dbReference>
<accession>A0A7S2UJ74</accession>
<evidence type="ECO:0000256" key="1">
    <source>
        <dbReference type="SAM" id="MobiDB-lite"/>
    </source>
</evidence>
<dbReference type="CDD" id="cd14291">
    <property type="entry name" value="UBA1_NUB1_like"/>
    <property type="match status" value="1"/>
</dbReference>
<dbReference type="FunFam" id="1.10.8.10:FF:000003">
    <property type="entry name" value="UV excision repair protein RAD23 homolog"/>
    <property type="match status" value="1"/>
</dbReference>
<gene>
    <name evidence="3" type="ORF">ASEP1449_LOCUS10992</name>
</gene>
<feature type="domain" description="UBA" evidence="2">
    <location>
        <begin position="3"/>
        <end position="43"/>
    </location>
</feature>
<dbReference type="Pfam" id="PF00627">
    <property type="entry name" value="UBA"/>
    <property type="match status" value="1"/>
</dbReference>
<proteinExistence type="predicted"/>
<dbReference type="EMBL" id="HBHQ01016444">
    <property type="protein sequence ID" value="CAD9819160.1"/>
    <property type="molecule type" value="Transcribed_RNA"/>
</dbReference>
<evidence type="ECO:0000259" key="2">
    <source>
        <dbReference type="PROSITE" id="PS50030"/>
    </source>
</evidence>
<dbReference type="Gene3D" id="1.10.8.10">
    <property type="entry name" value="DNA helicase RuvA subunit, C-terminal domain"/>
    <property type="match status" value="1"/>
</dbReference>
<protein>
    <recommendedName>
        <fullName evidence="2">UBA domain-containing protein</fullName>
    </recommendedName>
</protein>
<dbReference type="SUPFAM" id="SSF46934">
    <property type="entry name" value="UBA-like"/>
    <property type="match status" value="1"/>
</dbReference>
<organism evidence="3">
    <name type="scientific">Attheya septentrionalis</name>
    <dbReference type="NCBI Taxonomy" id="420275"/>
    <lineage>
        <taxon>Eukaryota</taxon>
        <taxon>Sar</taxon>
        <taxon>Stramenopiles</taxon>
        <taxon>Ochrophyta</taxon>
        <taxon>Bacillariophyta</taxon>
        <taxon>Coscinodiscophyceae</taxon>
        <taxon>Chaetocerotophycidae</taxon>
        <taxon>Chaetocerotales</taxon>
        <taxon>Attheyaceae</taxon>
        <taxon>Attheya</taxon>
    </lineage>
</organism>
<dbReference type="SMART" id="SM00165">
    <property type="entry name" value="UBA"/>
    <property type="match status" value="1"/>
</dbReference>
<dbReference type="AlphaFoldDB" id="A0A7S2UJ74"/>
<name>A0A7S2UJ74_9STRA</name>
<feature type="region of interest" description="Disordered" evidence="1">
    <location>
        <begin position="44"/>
        <end position="78"/>
    </location>
</feature>
<dbReference type="InterPro" id="IPR009060">
    <property type="entry name" value="UBA-like_sf"/>
</dbReference>
<dbReference type="PROSITE" id="PS50030">
    <property type="entry name" value="UBA"/>
    <property type="match status" value="1"/>
</dbReference>